<dbReference type="PANTHER" id="PTHR33322:SF18">
    <property type="entry name" value="BAG FAMILY MOLECULAR CHAPERONE REGULATOR 8, CHLOROPLASTIC"/>
    <property type="match status" value="1"/>
</dbReference>
<reference evidence="4" key="1">
    <citation type="journal article" date="2014" name="Science">
        <title>The coffee genome provides insight into the convergent evolution of caffeine biosynthesis.</title>
        <authorList>
            <person name="Denoeud F."/>
            <person name="Carretero-Paulet L."/>
            <person name="Dereeper A."/>
            <person name="Droc G."/>
            <person name="Guyot R."/>
            <person name="Pietrella M."/>
            <person name="Zheng C."/>
            <person name="Alberti A."/>
            <person name="Anthony F."/>
            <person name="Aprea G."/>
            <person name="Aury J.M."/>
            <person name="Bento P."/>
            <person name="Bernard M."/>
            <person name="Bocs S."/>
            <person name="Campa C."/>
            <person name="Cenci A."/>
            <person name="Combes M.C."/>
            <person name="Crouzillat D."/>
            <person name="Da Silva C."/>
            <person name="Daddiego L."/>
            <person name="De Bellis F."/>
            <person name="Dussert S."/>
            <person name="Garsmeur O."/>
            <person name="Gayraud T."/>
            <person name="Guignon V."/>
            <person name="Jahn K."/>
            <person name="Jamilloux V."/>
            <person name="Joet T."/>
            <person name="Labadie K."/>
            <person name="Lan T."/>
            <person name="Leclercq J."/>
            <person name="Lepelley M."/>
            <person name="Leroy T."/>
            <person name="Li L.T."/>
            <person name="Librado P."/>
            <person name="Lopez L."/>
            <person name="Munoz A."/>
            <person name="Noel B."/>
            <person name="Pallavicini A."/>
            <person name="Perrotta G."/>
            <person name="Poncet V."/>
            <person name="Pot D."/>
            <person name="Priyono X."/>
            <person name="Rigoreau M."/>
            <person name="Rouard M."/>
            <person name="Rozas J."/>
            <person name="Tranchant-Dubreuil C."/>
            <person name="VanBuren R."/>
            <person name="Zhang Q."/>
            <person name="Andrade A.C."/>
            <person name="Argout X."/>
            <person name="Bertrand B."/>
            <person name="de Kochko A."/>
            <person name="Graziosi G."/>
            <person name="Henry R.J."/>
            <person name="Jayarama X."/>
            <person name="Ming R."/>
            <person name="Nagai C."/>
            <person name="Rounsley S."/>
            <person name="Sankoff D."/>
            <person name="Giuliano G."/>
            <person name="Albert V.A."/>
            <person name="Wincker P."/>
            <person name="Lashermes P."/>
        </authorList>
    </citation>
    <scope>NUCLEOTIDE SEQUENCE [LARGE SCALE GENOMIC DNA]</scope>
    <source>
        <strain evidence="4">cv. DH200-94</strain>
    </source>
</reference>
<dbReference type="FunCoup" id="A0A068U2A5">
    <property type="interactions" value="1009"/>
</dbReference>
<protein>
    <recommendedName>
        <fullName evidence="5">BAG domain-containing protein</fullName>
    </recommendedName>
</protein>
<dbReference type="OrthoDB" id="1100735at2759"/>
<evidence type="ECO:0000313" key="3">
    <source>
        <dbReference type="EMBL" id="CDP02299.1"/>
    </source>
</evidence>
<dbReference type="Proteomes" id="UP000295252">
    <property type="component" value="Chromosome IX"/>
</dbReference>
<dbReference type="AlphaFoldDB" id="A0A068U2A5"/>
<dbReference type="STRING" id="49390.A0A068U2A5"/>
<proteinExistence type="predicted"/>
<evidence type="ECO:0008006" key="5">
    <source>
        <dbReference type="Google" id="ProtNLM"/>
    </source>
</evidence>
<dbReference type="OMA" id="RDNERKH"/>
<dbReference type="PhylomeDB" id="A0A068U2A5"/>
<dbReference type="InParanoid" id="A0A068U2A5"/>
<sequence length="449" mass="50072">MAAHHQQQLHHCHPTTTSTVCFCYYCCPNYTSSHLHPVSDPHPLHHLHHPPQTYYSPYGDGSNPNPPSTTQSGHHHHHQGPHYRPPPTDPEIERYFHHDQQRELTHTHPIVCSLLRRIAALESSLRHHSSSHSHSLRDSAARIIQTHFRAFLVRRSRTLRQLKDLASIKSTFNTLKSSVSKNPHLDPQLLFRKALGLLFKLDSVQGGDPMIRDGKKSISRELTGFLDLIDGVTVKKSEISAKLVTKNAPRKCGVLYNEHKSGTFACRNLAKNKRLEDLVDRIDALSTKVPIGDIAVDEEDLEIPGISRNRAARSGHPSDGLGAKVKKSVSFVENGKVYRIHRKGFEPVPAGDCDSSGDESYSVGAEGELKDDIRRKAEEVGEISFKDTLAEEEDESQDVESSKSSDGVEGPGYELRNEDGGFTFSAPLPMKMETKADIMDRRKGVKIVG</sequence>
<evidence type="ECO:0000256" key="1">
    <source>
        <dbReference type="ARBA" id="ARBA00023186"/>
    </source>
</evidence>
<dbReference type="GO" id="GO:0006457">
    <property type="term" value="P:protein folding"/>
    <property type="evidence" value="ECO:0007669"/>
    <property type="project" value="TreeGrafter"/>
</dbReference>
<evidence type="ECO:0000313" key="4">
    <source>
        <dbReference type="Proteomes" id="UP000295252"/>
    </source>
</evidence>
<gene>
    <name evidence="3" type="ORF">GSCOC_T00039654001</name>
</gene>
<dbReference type="PANTHER" id="PTHR33322">
    <property type="entry name" value="BAG DOMAIN CONTAINING PROTEIN, EXPRESSED"/>
    <property type="match status" value="1"/>
</dbReference>
<organism evidence="3 4">
    <name type="scientific">Coffea canephora</name>
    <name type="common">Robusta coffee</name>
    <dbReference type="NCBI Taxonomy" id="49390"/>
    <lineage>
        <taxon>Eukaryota</taxon>
        <taxon>Viridiplantae</taxon>
        <taxon>Streptophyta</taxon>
        <taxon>Embryophyta</taxon>
        <taxon>Tracheophyta</taxon>
        <taxon>Spermatophyta</taxon>
        <taxon>Magnoliopsida</taxon>
        <taxon>eudicotyledons</taxon>
        <taxon>Gunneridae</taxon>
        <taxon>Pentapetalae</taxon>
        <taxon>asterids</taxon>
        <taxon>lamiids</taxon>
        <taxon>Gentianales</taxon>
        <taxon>Rubiaceae</taxon>
        <taxon>Ixoroideae</taxon>
        <taxon>Gardenieae complex</taxon>
        <taxon>Bertiereae - Coffeeae clade</taxon>
        <taxon>Coffeeae</taxon>
        <taxon>Coffea</taxon>
    </lineage>
</organism>
<name>A0A068U2A5_COFCA</name>
<evidence type="ECO:0000256" key="2">
    <source>
        <dbReference type="SAM" id="MobiDB-lite"/>
    </source>
</evidence>
<keyword evidence="1" id="KW-0143">Chaperone</keyword>
<dbReference type="Gramene" id="CDP02299">
    <property type="protein sequence ID" value="CDP02299"/>
    <property type="gene ID" value="GSCOC_T00039654001"/>
</dbReference>
<dbReference type="InterPro" id="IPR040400">
    <property type="entry name" value="BAG5/6/7/8"/>
</dbReference>
<feature type="region of interest" description="Disordered" evidence="2">
    <location>
        <begin position="389"/>
        <end position="428"/>
    </location>
</feature>
<dbReference type="EMBL" id="HG739092">
    <property type="protein sequence ID" value="CDP02299.1"/>
    <property type="molecule type" value="Genomic_DNA"/>
</dbReference>
<feature type="region of interest" description="Disordered" evidence="2">
    <location>
        <begin position="47"/>
        <end position="92"/>
    </location>
</feature>
<accession>A0A068U2A5</accession>
<dbReference type="GO" id="GO:0009506">
    <property type="term" value="C:plasmodesma"/>
    <property type="evidence" value="ECO:0007669"/>
    <property type="project" value="TreeGrafter"/>
</dbReference>
<keyword evidence="4" id="KW-1185">Reference proteome</keyword>